<dbReference type="STRING" id="114155.A0A4Q9MCJ9"/>
<name>A0A4Q9MCJ9_9APHY</name>
<keyword evidence="5" id="KW-0808">Transferase</keyword>
<dbReference type="Proteomes" id="UP000292957">
    <property type="component" value="Unassembled WGS sequence"/>
</dbReference>
<dbReference type="GO" id="GO:0016301">
    <property type="term" value="F:kinase activity"/>
    <property type="evidence" value="ECO:0007669"/>
    <property type="project" value="UniProtKB-KW"/>
</dbReference>
<dbReference type="Gene3D" id="3.20.20.60">
    <property type="entry name" value="Phosphoenolpyruvate-binding domains"/>
    <property type="match status" value="1"/>
</dbReference>
<sequence>MECRLLLLLRWTGATRKQGCFASYHHYPRSPGLLETMFRATPRTLRLRIRASFNHVNRARLLAANLSSTAVRCQGSTGTVDDCDSLPTADDCRSAEEHEHALKAAARDGQPGHLGRSYLYVPCTAEKMLEKSLTTNSDVIVYDLEDSVPPSDPDKTSARSRIAHFLLTRHGSLPSPSRIAMRLNSNVTPFFEEDILQAMRLPCVRTLVLPKIHSAQDLHFVSEHIYMTYRAHKIRNPQGPPVQIVASIESAKAMHNLGEIASWQSAWGPEQGGKLSALLFAAEDYCADTGIVRTSTRQELLYTRSHIVVTAKAFGLSAIDMVCVNYKDPEYLRSECEDGKRLGFTGKQAIHPNQVDIVQSTFVPSDKEILRAARILKQMEKAHLANRGAAGLELEGGGMEMIDAPMIKQAERVVRIAKSAGLPIPEVE</sequence>
<keyword evidence="5" id="KW-0670">Pyruvate</keyword>
<feature type="domain" description="HpcH/HpaI aldolase/citrate lyase" evidence="4">
    <location>
        <begin position="116"/>
        <end position="352"/>
    </location>
</feature>
<accession>A0A4Q9MCJ9</accession>
<dbReference type="SUPFAM" id="SSF51621">
    <property type="entry name" value="Phosphoenolpyruvate/pyruvate domain"/>
    <property type="match status" value="1"/>
</dbReference>
<keyword evidence="3" id="KW-0460">Magnesium</keyword>
<evidence type="ECO:0000313" key="5">
    <source>
        <dbReference type="EMBL" id="TBU24058.1"/>
    </source>
</evidence>
<dbReference type="InterPro" id="IPR005000">
    <property type="entry name" value="Aldolase/citrate-lyase_domain"/>
</dbReference>
<organism evidence="5">
    <name type="scientific">Dichomitus squalens</name>
    <dbReference type="NCBI Taxonomy" id="114155"/>
    <lineage>
        <taxon>Eukaryota</taxon>
        <taxon>Fungi</taxon>
        <taxon>Dikarya</taxon>
        <taxon>Basidiomycota</taxon>
        <taxon>Agaricomycotina</taxon>
        <taxon>Agaricomycetes</taxon>
        <taxon>Polyporales</taxon>
        <taxon>Polyporaceae</taxon>
        <taxon>Dichomitus</taxon>
    </lineage>
</organism>
<keyword evidence="5" id="KW-0418">Kinase</keyword>
<reference evidence="5 7" key="1">
    <citation type="submission" date="2019-01" db="EMBL/GenBank/DDBJ databases">
        <title>Draft genome sequences of three monokaryotic isolates of the white-rot basidiomycete fungus Dichomitus squalens.</title>
        <authorList>
            <consortium name="DOE Joint Genome Institute"/>
            <person name="Lopez S.C."/>
            <person name="Andreopoulos B."/>
            <person name="Pangilinan J."/>
            <person name="Lipzen A."/>
            <person name="Riley R."/>
            <person name="Ahrendt S."/>
            <person name="Ng V."/>
            <person name="Barry K."/>
            <person name="Daum C."/>
            <person name="Grigoriev I.V."/>
            <person name="Hilden K.S."/>
            <person name="Makela M.R."/>
            <person name="de Vries R.P."/>
        </authorList>
    </citation>
    <scope>NUCLEOTIDE SEQUENCE [LARGE SCALE GENOMIC DNA]</scope>
    <source>
        <strain evidence="6 7">CBS 464.89</strain>
        <strain evidence="5">OM18370.1</strain>
    </source>
</reference>
<comment type="cofactor">
    <cofactor evidence="1">
        <name>Mg(2+)</name>
        <dbReference type="ChEBI" id="CHEBI:18420"/>
    </cofactor>
</comment>
<dbReference type="InterPro" id="IPR015813">
    <property type="entry name" value="Pyrv/PenolPyrv_kinase-like_dom"/>
</dbReference>
<keyword evidence="2" id="KW-0479">Metal-binding</keyword>
<dbReference type="Pfam" id="PF03328">
    <property type="entry name" value="HpcH_HpaI"/>
    <property type="match status" value="1"/>
</dbReference>
<evidence type="ECO:0000256" key="2">
    <source>
        <dbReference type="ARBA" id="ARBA00022723"/>
    </source>
</evidence>
<dbReference type="EMBL" id="ML145094">
    <property type="protein sequence ID" value="TBU62361.1"/>
    <property type="molecule type" value="Genomic_DNA"/>
</dbReference>
<dbReference type="GO" id="GO:0000287">
    <property type="term" value="F:magnesium ion binding"/>
    <property type="evidence" value="ECO:0007669"/>
    <property type="project" value="TreeGrafter"/>
</dbReference>
<dbReference type="GO" id="GO:0006107">
    <property type="term" value="P:oxaloacetate metabolic process"/>
    <property type="evidence" value="ECO:0007669"/>
    <property type="project" value="TreeGrafter"/>
</dbReference>
<dbReference type="EMBL" id="ML143488">
    <property type="protein sequence ID" value="TBU24058.1"/>
    <property type="molecule type" value="Genomic_DNA"/>
</dbReference>
<dbReference type="AlphaFoldDB" id="A0A4Q9MCJ9"/>
<proteinExistence type="predicted"/>
<protein>
    <submittedName>
        <fullName evidence="5">Pyruvate/Phosphoenolpyruvate kinase-like domain-containing protein</fullName>
    </submittedName>
</protein>
<dbReference type="InterPro" id="IPR040442">
    <property type="entry name" value="Pyrv_kinase-like_dom_sf"/>
</dbReference>
<evidence type="ECO:0000256" key="3">
    <source>
        <dbReference type="ARBA" id="ARBA00022842"/>
    </source>
</evidence>
<evidence type="ECO:0000259" key="4">
    <source>
        <dbReference type="Pfam" id="PF03328"/>
    </source>
</evidence>
<evidence type="ECO:0000313" key="6">
    <source>
        <dbReference type="EMBL" id="TBU62361.1"/>
    </source>
</evidence>
<dbReference type="OrthoDB" id="1773at2759"/>
<gene>
    <name evidence="6" type="ORF">BD310DRAFT_94067</name>
    <name evidence="5" type="ORF">BD311DRAFT_767225</name>
</gene>
<evidence type="ECO:0000313" key="7">
    <source>
        <dbReference type="Proteomes" id="UP000292082"/>
    </source>
</evidence>
<keyword evidence="7" id="KW-1185">Reference proteome</keyword>
<dbReference type="Proteomes" id="UP000292082">
    <property type="component" value="Unassembled WGS sequence"/>
</dbReference>
<dbReference type="PANTHER" id="PTHR32308">
    <property type="entry name" value="LYASE BETA SUBUNIT, PUTATIVE (AFU_ORTHOLOGUE AFUA_4G13030)-RELATED"/>
    <property type="match status" value="1"/>
</dbReference>
<evidence type="ECO:0000256" key="1">
    <source>
        <dbReference type="ARBA" id="ARBA00001946"/>
    </source>
</evidence>
<dbReference type="PANTHER" id="PTHR32308:SF0">
    <property type="entry name" value="HPCH_HPAI ALDOLASE_CITRATE LYASE DOMAIN-CONTAINING PROTEIN"/>
    <property type="match status" value="1"/>
</dbReference>